<comment type="similarity">
    <text evidence="7">Belongs to the TonB-dependent receptor family.</text>
</comment>
<feature type="domain" description="TonB-dependent receptor plug" evidence="8">
    <location>
        <begin position="210"/>
        <end position="315"/>
    </location>
</feature>
<dbReference type="Gene3D" id="2.170.130.10">
    <property type="entry name" value="TonB-dependent receptor, plug domain"/>
    <property type="match status" value="1"/>
</dbReference>
<evidence type="ECO:0000256" key="5">
    <source>
        <dbReference type="ARBA" id="ARBA00023136"/>
    </source>
</evidence>
<evidence type="ECO:0000256" key="4">
    <source>
        <dbReference type="ARBA" id="ARBA00022692"/>
    </source>
</evidence>
<gene>
    <name evidence="9" type="ORF">GUA46_11935</name>
</gene>
<dbReference type="AlphaFoldDB" id="A0A850NE31"/>
<proteinExistence type="inferred from homology"/>
<comment type="subcellular location">
    <subcellularLocation>
        <location evidence="1 7">Cell outer membrane</location>
        <topology evidence="1 7">Multi-pass membrane protein</topology>
    </subcellularLocation>
</comment>
<dbReference type="SUPFAM" id="SSF56935">
    <property type="entry name" value="Porins"/>
    <property type="match status" value="1"/>
</dbReference>
<dbReference type="RefSeq" id="WP_176620677.1">
    <property type="nucleotide sequence ID" value="NZ_WYET01000004.1"/>
</dbReference>
<dbReference type="InterPro" id="IPR012910">
    <property type="entry name" value="Plug_dom"/>
</dbReference>
<evidence type="ECO:0000256" key="3">
    <source>
        <dbReference type="ARBA" id="ARBA00022452"/>
    </source>
</evidence>
<dbReference type="GO" id="GO:0009279">
    <property type="term" value="C:cell outer membrane"/>
    <property type="evidence" value="ECO:0007669"/>
    <property type="project" value="UniProtKB-SubCell"/>
</dbReference>
<dbReference type="InterPro" id="IPR039426">
    <property type="entry name" value="TonB-dep_rcpt-like"/>
</dbReference>
<dbReference type="PROSITE" id="PS52016">
    <property type="entry name" value="TONB_DEPENDENT_REC_3"/>
    <property type="match status" value="1"/>
</dbReference>
<evidence type="ECO:0000259" key="8">
    <source>
        <dbReference type="Pfam" id="PF07715"/>
    </source>
</evidence>
<keyword evidence="5 7" id="KW-0472">Membrane</keyword>
<evidence type="ECO:0000313" key="9">
    <source>
        <dbReference type="EMBL" id="NVN19053.1"/>
    </source>
</evidence>
<reference evidence="9 10" key="1">
    <citation type="submission" date="2020-01" db="EMBL/GenBank/DDBJ databases">
        <title>Draft Genome Analysis of Muricauda sp. HICW Isolated from coastal seawater of PR China.</title>
        <authorList>
            <person name="Chen M.-X."/>
        </authorList>
    </citation>
    <scope>NUCLEOTIDE SEQUENCE [LARGE SCALE GENOMIC DNA]</scope>
    <source>
        <strain evidence="9 10">HICW</strain>
    </source>
</reference>
<keyword evidence="6 7" id="KW-0998">Cell outer membrane</keyword>
<keyword evidence="2 7" id="KW-0813">Transport</keyword>
<evidence type="ECO:0000313" key="10">
    <source>
        <dbReference type="Proteomes" id="UP000558089"/>
    </source>
</evidence>
<dbReference type="EMBL" id="WYET01000004">
    <property type="protein sequence ID" value="NVN19053.1"/>
    <property type="molecule type" value="Genomic_DNA"/>
</dbReference>
<dbReference type="Proteomes" id="UP000558089">
    <property type="component" value="Unassembled WGS sequence"/>
</dbReference>
<protein>
    <submittedName>
        <fullName evidence="9">SusC/RagA family TonB-linked outer membrane protein</fullName>
    </submittedName>
</protein>
<dbReference type="Gene3D" id="2.40.170.20">
    <property type="entry name" value="TonB-dependent receptor, beta-barrel domain"/>
    <property type="match status" value="1"/>
</dbReference>
<dbReference type="InterPro" id="IPR037066">
    <property type="entry name" value="Plug_dom_sf"/>
</dbReference>
<keyword evidence="10" id="KW-1185">Reference proteome</keyword>
<organism evidence="9 10">
    <name type="scientific">Flagellimonas chongwuensis</name>
    <dbReference type="NCBI Taxonomy" id="2697365"/>
    <lineage>
        <taxon>Bacteria</taxon>
        <taxon>Pseudomonadati</taxon>
        <taxon>Bacteroidota</taxon>
        <taxon>Flavobacteriia</taxon>
        <taxon>Flavobacteriales</taxon>
        <taxon>Flavobacteriaceae</taxon>
        <taxon>Flagellimonas</taxon>
    </lineage>
</organism>
<dbReference type="InterPro" id="IPR008969">
    <property type="entry name" value="CarboxyPept-like_regulatory"/>
</dbReference>
<dbReference type="Gene3D" id="2.60.40.1120">
    <property type="entry name" value="Carboxypeptidase-like, regulatory domain"/>
    <property type="match status" value="1"/>
</dbReference>
<evidence type="ECO:0000256" key="7">
    <source>
        <dbReference type="PROSITE-ProRule" id="PRU01360"/>
    </source>
</evidence>
<dbReference type="NCBIfam" id="TIGR04056">
    <property type="entry name" value="OMP_RagA_SusC"/>
    <property type="match status" value="1"/>
</dbReference>
<dbReference type="Pfam" id="PF13715">
    <property type="entry name" value="CarbopepD_reg_2"/>
    <property type="match status" value="1"/>
</dbReference>
<evidence type="ECO:0000256" key="2">
    <source>
        <dbReference type="ARBA" id="ARBA00022448"/>
    </source>
</evidence>
<dbReference type="Pfam" id="PF07715">
    <property type="entry name" value="Plug"/>
    <property type="match status" value="1"/>
</dbReference>
<accession>A0A850NE31</accession>
<keyword evidence="3 7" id="KW-1134">Transmembrane beta strand</keyword>
<dbReference type="InterPro" id="IPR023996">
    <property type="entry name" value="TonB-dep_OMP_SusC/RagA"/>
</dbReference>
<keyword evidence="4 7" id="KW-0812">Transmembrane</keyword>
<evidence type="ECO:0000256" key="1">
    <source>
        <dbReference type="ARBA" id="ARBA00004571"/>
    </source>
</evidence>
<evidence type="ECO:0000256" key="6">
    <source>
        <dbReference type="ARBA" id="ARBA00023237"/>
    </source>
</evidence>
<comment type="caution">
    <text evidence="9">The sequence shown here is derived from an EMBL/GenBank/DDBJ whole genome shotgun (WGS) entry which is preliminary data.</text>
</comment>
<dbReference type="SUPFAM" id="SSF49464">
    <property type="entry name" value="Carboxypeptidase regulatory domain-like"/>
    <property type="match status" value="1"/>
</dbReference>
<name>A0A850NE31_9FLAO</name>
<sequence length="1105" mass="122168">MKVSLIVLFTITLSLQAKNSYSQVTKITLDMPSATVAQVIDEIESTTEFTFIFKTTSVNLDQKVSLKFRKANIQEVLNKLFRDMDTQYEVLDRKIILTKSPPLRNSSGKVDAQKPVQFQVSGTVLDSQNIPLGGANIVEKGTSNGTQTDFDGNFTLNIADGNGTLVVSYIGFASKEVPVNGQSSISIILQESAAGLDEVVVVGYGSMSRKNLTSAISSVKAETFEERPIFDVSQAIQGNAAGVNVVQPSGKPGATMEVKIRGTNSINSGTGPLYVVDGIQTYDISGINPADIVDMNILKDATSTAIYGVNGSAGVVVITTKRATAETEGQLNFNSYVGVSNVVKTIDVLNLEQYRELVGEIRPSYLDVVNSPKYEGISTDWTDEVFRTGVDQNYNLSYTKGFEKFRLLASLGYQSIDGIMASSKFNRLSGRINADVDISKGIKLHTTLNYIRSYLNNTSDNVSSARGGVLLSTFTTPPFLPVFADDLRVRNENQDGERDGQFALNPFQSSWENPLAFASAQDETWVNRYMSSVGLDITLAEGLVWKPSFTYDDTQSTRDQFTDRYRSAYGRLAATAGPPTNANAPLSNPNSTTLDTRVPALRSEITQSNYNIENTLSYELTSGGSQFNFLVGNSIQEFKYKRHGYAGNGFPIELREFNYNLAETKAESVHENIVRYASVFGRVNYTLKDKYIFSGVFRASGASQLALNNKWAFSPGVSAAWILSEESFLQDSETISELKLRGGWGRTGNVSGIPPYSSYAISRPDRIIPEPITYSLSQFENSDLTWETTDDSNLALDLSLFNYRVSLTVDAYYRKTKDLLLNISFPFNASVPYLVNAGDLTNKGLEFTLDTWNIQTEDVNWNSSLNVSINRNNVDDIRYVKAFTLGFFERTTEYAARLTPGQPIGSFFGYKVDQVDPATGKLLFQDVNNDGKVDAGDRTFIGNPHPDFTFGFTNNFTYKNFYLDMLISGSVGNDVMNATRLDLESMVDFRNQSTNVLRRWQNPGDITDVPRVNDLESVVVSDRIVEDGSFVRLKSLTLGYKFNNVLSMDSFNVYLTGQNLLTITDYSGFDPEVNAYSGRSNPTYGIDYGTYPQVRTFILGIKARL</sequence>
<dbReference type="InterPro" id="IPR036942">
    <property type="entry name" value="Beta-barrel_TonB_sf"/>
</dbReference>